<gene>
    <name evidence="8" type="ORF">Scep_020239</name>
</gene>
<dbReference type="GO" id="GO:0003677">
    <property type="term" value="F:DNA binding"/>
    <property type="evidence" value="ECO:0007669"/>
    <property type="project" value="UniProtKB-KW"/>
</dbReference>
<feature type="domain" description="BHLH" evidence="7">
    <location>
        <begin position="172"/>
        <end position="221"/>
    </location>
</feature>
<keyword evidence="4" id="KW-0804">Transcription</keyword>
<feature type="region of interest" description="Disordered" evidence="6">
    <location>
        <begin position="121"/>
        <end position="187"/>
    </location>
</feature>
<dbReference type="SMART" id="SM00353">
    <property type="entry name" value="HLH"/>
    <property type="match status" value="1"/>
</dbReference>
<dbReference type="GO" id="GO:0046983">
    <property type="term" value="F:protein dimerization activity"/>
    <property type="evidence" value="ECO:0007669"/>
    <property type="project" value="InterPro"/>
</dbReference>
<comment type="subcellular location">
    <subcellularLocation>
        <location evidence="1">Nucleus</location>
    </subcellularLocation>
</comment>
<dbReference type="PROSITE" id="PS50888">
    <property type="entry name" value="BHLH"/>
    <property type="match status" value="1"/>
</dbReference>
<evidence type="ECO:0000256" key="5">
    <source>
        <dbReference type="ARBA" id="ARBA00023242"/>
    </source>
</evidence>
<dbReference type="AlphaFoldDB" id="A0AAP0NP38"/>
<dbReference type="Gene3D" id="4.10.280.10">
    <property type="entry name" value="Helix-loop-helix DNA-binding domain"/>
    <property type="match status" value="1"/>
</dbReference>
<dbReference type="GO" id="GO:0005634">
    <property type="term" value="C:nucleus"/>
    <property type="evidence" value="ECO:0007669"/>
    <property type="project" value="UniProtKB-SubCell"/>
</dbReference>
<protein>
    <recommendedName>
        <fullName evidence="7">BHLH domain-containing protein</fullName>
    </recommendedName>
</protein>
<evidence type="ECO:0000256" key="4">
    <source>
        <dbReference type="ARBA" id="ARBA00023163"/>
    </source>
</evidence>
<dbReference type="Proteomes" id="UP001419268">
    <property type="component" value="Unassembled WGS sequence"/>
</dbReference>
<feature type="compositionally biased region" description="Basic and acidic residues" evidence="6">
    <location>
        <begin position="172"/>
        <end position="187"/>
    </location>
</feature>
<proteinExistence type="predicted"/>
<feature type="compositionally biased region" description="Basic residues" evidence="6">
    <location>
        <begin position="162"/>
        <end position="171"/>
    </location>
</feature>
<sequence length="418" mass="45244">MRFVDRAEMFDAECSRASASNLESSSSEELSLFLQHLLHSSSSSSSISSASLGSGPANRTSLSSSSSLMYSSSSSSQFKPPQLWQSIREVDGAAAAAAESSGMILSASGVFCSPEVRDGGIADAADGSNRRRRQAAVENDLDEFDCESEEGPEASEEAPKAASHRSSSKRSRAAEVHNLSEKRRRSRINEKMKALQNLIPNSNKTDKASMLDEAIDYLKQLQLQVQMLSMRNGLSLHPMYVPGVLPPLQLPQARMGFNEGNGLQAPMNVGAGTRPVNQESTIQTSFGPSNQCNTLRQPIVVTSMANTSHSNPPYGLDSPNNVHQGPFPLSAAAEEIYKEDVLSHQQLHANHSARNPSGSILGVGNANSVEACLLHEERSQDMFPKDAINSQVFVNHMHSLHSGVHLNHEDTKIRTMDF</sequence>
<dbReference type="Pfam" id="PF00010">
    <property type="entry name" value="HLH"/>
    <property type="match status" value="1"/>
</dbReference>
<keyword evidence="9" id="KW-1185">Reference proteome</keyword>
<organism evidence="8 9">
    <name type="scientific">Stephania cephalantha</name>
    <dbReference type="NCBI Taxonomy" id="152367"/>
    <lineage>
        <taxon>Eukaryota</taxon>
        <taxon>Viridiplantae</taxon>
        <taxon>Streptophyta</taxon>
        <taxon>Embryophyta</taxon>
        <taxon>Tracheophyta</taxon>
        <taxon>Spermatophyta</taxon>
        <taxon>Magnoliopsida</taxon>
        <taxon>Ranunculales</taxon>
        <taxon>Menispermaceae</taxon>
        <taxon>Menispermoideae</taxon>
        <taxon>Cissampelideae</taxon>
        <taxon>Stephania</taxon>
    </lineage>
</organism>
<dbReference type="InterPro" id="IPR031066">
    <property type="entry name" value="bHLH_ALC-like_plant"/>
</dbReference>
<dbReference type="FunFam" id="4.10.280.10:FF:000004">
    <property type="entry name" value="Basic helix-loop-helix transcription factor"/>
    <property type="match status" value="1"/>
</dbReference>
<reference evidence="8 9" key="1">
    <citation type="submission" date="2024-01" db="EMBL/GenBank/DDBJ databases">
        <title>Genome assemblies of Stephania.</title>
        <authorList>
            <person name="Yang L."/>
        </authorList>
    </citation>
    <scope>NUCLEOTIDE SEQUENCE [LARGE SCALE GENOMIC DNA]</scope>
    <source>
        <strain evidence="8">JXDWG</strain>
        <tissue evidence="8">Leaf</tissue>
    </source>
</reference>
<accession>A0AAP0NP38</accession>
<name>A0AAP0NP38_9MAGN</name>
<dbReference type="InterPro" id="IPR036638">
    <property type="entry name" value="HLH_DNA-bd_sf"/>
</dbReference>
<dbReference type="PANTHER" id="PTHR45855:SF6">
    <property type="entry name" value="TRANSCRIPTION FACTOR ALC"/>
    <property type="match status" value="1"/>
</dbReference>
<dbReference type="SUPFAM" id="SSF47459">
    <property type="entry name" value="HLH, helix-loop-helix DNA-binding domain"/>
    <property type="match status" value="1"/>
</dbReference>
<dbReference type="InterPro" id="IPR047265">
    <property type="entry name" value="PIF1-like_bHLH"/>
</dbReference>
<keyword evidence="3" id="KW-0238">DNA-binding</keyword>
<dbReference type="InterPro" id="IPR011598">
    <property type="entry name" value="bHLH_dom"/>
</dbReference>
<evidence type="ECO:0000259" key="7">
    <source>
        <dbReference type="PROSITE" id="PS50888"/>
    </source>
</evidence>
<dbReference type="PANTHER" id="PTHR45855">
    <property type="entry name" value="TRANSCRIPTION FACTOR PIF1-RELATED"/>
    <property type="match status" value="1"/>
</dbReference>
<evidence type="ECO:0000313" key="8">
    <source>
        <dbReference type="EMBL" id="KAK9112720.1"/>
    </source>
</evidence>
<evidence type="ECO:0000256" key="1">
    <source>
        <dbReference type="ARBA" id="ARBA00004123"/>
    </source>
</evidence>
<comment type="caution">
    <text evidence="8">The sequence shown here is derived from an EMBL/GenBank/DDBJ whole genome shotgun (WGS) entry which is preliminary data.</text>
</comment>
<dbReference type="EMBL" id="JBBNAG010000008">
    <property type="protein sequence ID" value="KAK9112720.1"/>
    <property type="molecule type" value="Genomic_DNA"/>
</dbReference>
<evidence type="ECO:0000256" key="2">
    <source>
        <dbReference type="ARBA" id="ARBA00023015"/>
    </source>
</evidence>
<evidence type="ECO:0000313" key="9">
    <source>
        <dbReference type="Proteomes" id="UP001419268"/>
    </source>
</evidence>
<evidence type="ECO:0000256" key="6">
    <source>
        <dbReference type="SAM" id="MobiDB-lite"/>
    </source>
</evidence>
<dbReference type="CDD" id="cd11445">
    <property type="entry name" value="bHLH_AtPIF_like"/>
    <property type="match status" value="1"/>
</dbReference>
<keyword evidence="2" id="KW-0805">Transcription regulation</keyword>
<feature type="compositionally biased region" description="Acidic residues" evidence="6">
    <location>
        <begin position="139"/>
        <end position="156"/>
    </location>
</feature>
<keyword evidence="5" id="KW-0539">Nucleus</keyword>
<evidence type="ECO:0000256" key="3">
    <source>
        <dbReference type="ARBA" id="ARBA00023125"/>
    </source>
</evidence>